<dbReference type="SUPFAM" id="SSF46785">
    <property type="entry name" value="Winged helix' DNA-binding domain"/>
    <property type="match status" value="1"/>
</dbReference>
<protein>
    <submittedName>
        <fullName evidence="4">CRISPR-associated protein, TIGR03985 family</fullName>
    </submittedName>
</protein>
<evidence type="ECO:0000313" key="4">
    <source>
        <dbReference type="EMBL" id="SMO38491.1"/>
    </source>
</evidence>
<evidence type="ECO:0000256" key="2">
    <source>
        <dbReference type="ARBA" id="ARBA00023163"/>
    </source>
</evidence>
<dbReference type="InterPro" id="IPR013196">
    <property type="entry name" value="HTH_11"/>
</dbReference>
<dbReference type="Pfam" id="PF13280">
    <property type="entry name" value="WYL"/>
    <property type="match status" value="1"/>
</dbReference>
<evidence type="ECO:0000256" key="1">
    <source>
        <dbReference type="ARBA" id="ARBA00023015"/>
    </source>
</evidence>
<dbReference type="SMART" id="SM00420">
    <property type="entry name" value="HTH_DEOR"/>
    <property type="match status" value="1"/>
</dbReference>
<keyword evidence="5" id="KW-1185">Reference proteome</keyword>
<proteinExistence type="predicted"/>
<dbReference type="InterPro" id="IPR051534">
    <property type="entry name" value="CBASS_pafABC_assoc_protein"/>
</dbReference>
<dbReference type="PANTHER" id="PTHR34580">
    <property type="match status" value="1"/>
</dbReference>
<evidence type="ECO:0000259" key="3">
    <source>
        <dbReference type="PROSITE" id="PS51000"/>
    </source>
</evidence>
<dbReference type="PANTHER" id="PTHR34580:SF1">
    <property type="entry name" value="PROTEIN PAFC"/>
    <property type="match status" value="1"/>
</dbReference>
<reference evidence="4 5" key="1">
    <citation type="submission" date="2017-05" db="EMBL/GenBank/DDBJ databases">
        <authorList>
            <person name="Varghese N."/>
            <person name="Submissions S."/>
        </authorList>
    </citation>
    <scope>NUCLEOTIDE SEQUENCE [LARGE SCALE GENOMIC DNA]</scope>
    <source>
        <strain evidence="4 5">DSM 19036</strain>
    </source>
</reference>
<gene>
    <name evidence="4" type="ORF">SAMN06265348_101464</name>
</gene>
<dbReference type="InterPro" id="IPR036388">
    <property type="entry name" value="WH-like_DNA-bd_sf"/>
</dbReference>
<dbReference type="RefSeq" id="WP_142526548.1">
    <property type="nucleotide sequence ID" value="NZ_CBCSJO010000002.1"/>
</dbReference>
<dbReference type="EMBL" id="FXTN01000001">
    <property type="protein sequence ID" value="SMO38491.1"/>
    <property type="molecule type" value="Genomic_DNA"/>
</dbReference>
<dbReference type="InterPro" id="IPR001034">
    <property type="entry name" value="DeoR_HTH"/>
</dbReference>
<name>A0A521AUU6_9SPHI</name>
<dbReference type="InterPro" id="IPR036390">
    <property type="entry name" value="WH_DNA-bd_sf"/>
</dbReference>
<dbReference type="PROSITE" id="PS52050">
    <property type="entry name" value="WYL"/>
    <property type="match status" value="1"/>
</dbReference>
<dbReference type="OrthoDB" id="9815009at2"/>
<keyword evidence="1" id="KW-0805">Transcription regulation</keyword>
<organism evidence="4 5">
    <name type="scientific">Pedobacter westerhofensis</name>
    <dbReference type="NCBI Taxonomy" id="425512"/>
    <lineage>
        <taxon>Bacteria</taxon>
        <taxon>Pseudomonadati</taxon>
        <taxon>Bacteroidota</taxon>
        <taxon>Sphingobacteriia</taxon>
        <taxon>Sphingobacteriales</taxon>
        <taxon>Sphingobacteriaceae</taxon>
        <taxon>Pedobacter</taxon>
    </lineage>
</organism>
<feature type="domain" description="HTH deoR-type" evidence="3">
    <location>
        <begin position="6"/>
        <end position="61"/>
    </location>
</feature>
<dbReference type="PIRSF" id="PIRSF016838">
    <property type="entry name" value="PafC"/>
    <property type="match status" value="1"/>
</dbReference>
<dbReference type="PROSITE" id="PS51000">
    <property type="entry name" value="HTH_DEOR_2"/>
    <property type="match status" value="1"/>
</dbReference>
<sequence length="317" mass="37293">MDNSKRFDRILQLFFLLQSKSRVTINELQCRFETSKRTIYRDLKALETAGVPISSHDGAGYSISEGFRIQPSRFTHEEVLSLLIAEKMMQQHQTKFIKEQFESVLVKVKGSLQSQQKLAMQQLDDKLLINSESESQDYLPDILNTLLSSSSSHKIVKISYHKSSEKKFKVREIEPVGLFYERDFWYVLSFCLLRLDYRNFRLDRIRQADITDIPFTRKHPPLRELRDHLDAAPATPIIIKADLKFAHFIFWERDSYGFYKEETTGNHVLMYFNCIPHPTAFVRWFLRFIDVADIVEPVSLKDELKEILDNGLKRMTK</sequence>
<dbReference type="InterPro" id="IPR028349">
    <property type="entry name" value="PafC-like"/>
</dbReference>
<dbReference type="InterPro" id="IPR026881">
    <property type="entry name" value="WYL_dom"/>
</dbReference>
<accession>A0A521AUU6</accession>
<dbReference type="Gene3D" id="1.10.10.10">
    <property type="entry name" value="Winged helix-like DNA-binding domain superfamily/Winged helix DNA-binding domain"/>
    <property type="match status" value="1"/>
</dbReference>
<dbReference type="Proteomes" id="UP000320300">
    <property type="component" value="Unassembled WGS sequence"/>
</dbReference>
<keyword evidence="2" id="KW-0804">Transcription</keyword>
<dbReference type="Pfam" id="PF08279">
    <property type="entry name" value="HTH_11"/>
    <property type="match status" value="1"/>
</dbReference>
<dbReference type="GO" id="GO:0003700">
    <property type="term" value="F:DNA-binding transcription factor activity"/>
    <property type="evidence" value="ECO:0007669"/>
    <property type="project" value="InterPro"/>
</dbReference>
<evidence type="ECO:0000313" key="5">
    <source>
        <dbReference type="Proteomes" id="UP000320300"/>
    </source>
</evidence>
<dbReference type="AlphaFoldDB" id="A0A521AUU6"/>